<keyword evidence="1" id="KW-1133">Transmembrane helix</keyword>
<sequence length="75" mass="8287">EIQEVLCSSSRLSSSPGAKMALLPHLFLHSFLLGLGIRVSLTFNIDLTNPNVYDGERDHFFGYKVLQFTSGESKG</sequence>
<reference evidence="2 3" key="1">
    <citation type="submission" date="2019-04" db="EMBL/GenBank/DDBJ databases">
        <title>Chromosome genome assembly for Takifugu flavidus.</title>
        <authorList>
            <person name="Xiao S."/>
        </authorList>
    </citation>
    <scope>NUCLEOTIDE SEQUENCE [LARGE SCALE GENOMIC DNA]</scope>
    <source>
        <strain evidence="2">HTHZ2018</strain>
        <tissue evidence="2">Muscle</tissue>
    </source>
</reference>
<feature type="transmembrane region" description="Helical" evidence="1">
    <location>
        <begin position="21"/>
        <end position="41"/>
    </location>
</feature>
<proteinExistence type="predicted"/>
<feature type="non-terminal residue" evidence="2">
    <location>
        <position position="1"/>
    </location>
</feature>
<organism evidence="2 3">
    <name type="scientific">Takifugu flavidus</name>
    <name type="common">sansaifugu</name>
    <dbReference type="NCBI Taxonomy" id="433684"/>
    <lineage>
        <taxon>Eukaryota</taxon>
        <taxon>Metazoa</taxon>
        <taxon>Chordata</taxon>
        <taxon>Craniata</taxon>
        <taxon>Vertebrata</taxon>
        <taxon>Euteleostomi</taxon>
        <taxon>Actinopterygii</taxon>
        <taxon>Neopterygii</taxon>
        <taxon>Teleostei</taxon>
        <taxon>Neoteleostei</taxon>
        <taxon>Acanthomorphata</taxon>
        <taxon>Eupercaria</taxon>
        <taxon>Tetraodontiformes</taxon>
        <taxon>Tetradontoidea</taxon>
        <taxon>Tetraodontidae</taxon>
        <taxon>Takifugu</taxon>
    </lineage>
</organism>
<comment type="caution">
    <text evidence="2">The sequence shown here is derived from an EMBL/GenBank/DDBJ whole genome shotgun (WGS) entry which is preliminary data.</text>
</comment>
<evidence type="ECO:0000313" key="2">
    <source>
        <dbReference type="EMBL" id="TWW59792.1"/>
    </source>
</evidence>
<keyword evidence="3" id="KW-1185">Reference proteome</keyword>
<dbReference type="AlphaFoldDB" id="A0A5C6MXF9"/>
<dbReference type="Proteomes" id="UP000324091">
    <property type="component" value="Chromosome 6"/>
</dbReference>
<keyword evidence="1" id="KW-0812">Transmembrane</keyword>
<keyword evidence="1" id="KW-0472">Membrane</keyword>
<protein>
    <submittedName>
        <fullName evidence="2">Uncharacterized protein</fullName>
    </submittedName>
</protein>
<evidence type="ECO:0000313" key="3">
    <source>
        <dbReference type="Proteomes" id="UP000324091"/>
    </source>
</evidence>
<evidence type="ECO:0000256" key="1">
    <source>
        <dbReference type="SAM" id="Phobius"/>
    </source>
</evidence>
<gene>
    <name evidence="2" type="ORF">D4764_06G0013220</name>
</gene>
<dbReference type="EMBL" id="RHFK02000019">
    <property type="protein sequence ID" value="TWW59792.1"/>
    <property type="molecule type" value="Genomic_DNA"/>
</dbReference>
<name>A0A5C6MXF9_9TELE</name>
<accession>A0A5C6MXF9</accession>